<keyword evidence="1" id="KW-0472">Membrane</keyword>
<keyword evidence="1" id="KW-1133">Transmembrane helix</keyword>
<name>A0A6C0CA00_9ZZZZ</name>
<keyword evidence="1" id="KW-0812">Transmembrane</keyword>
<reference evidence="2" key="1">
    <citation type="journal article" date="2020" name="Nature">
        <title>Giant virus diversity and host interactions through global metagenomics.</title>
        <authorList>
            <person name="Schulz F."/>
            <person name="Roux S."/>
            <person name="Paez-Espino D."/>
            <person name="Jungbluth S."/>
            <person name="Walsh D.A."/>
            <person name="Denef V.J."/>
            <person name="McMahon K.D."/>
            <person name="Konstantinidis K.T."/>
            <person name="Eloe-Fadrosh E.A."/>
            <person name="Kyrpides N.C."/>
            <person name="Woyke T."/>
        </authorList>
    </citation>
    <scope>NUCLEOTIDE SEQUENCE</scope>
    <source>
        <strain evidence="2">GVMAG-M-3300020192-26</strain>
    </source>
</reference>
<sequence>MLFHIFNYGSARPIAVKLGRATGFIKNGTKNLIAGTAHNNYHEMLIANVSTKKSITIIFWIKVIIQFMFDFLVLLSENMLNEYMHRKFINKS</sequence>
<proteinExistence type="predicted"/>
<evidence type="ECO:0000256" key="1">
    <source>
        <dbReference type="SAM" id="Phobius"/>
    </source>
</evidence>
<dbReference type="EMBL" id="MN739356">
    <property type="protein sequence ID" value="QHT00535.1"/>
    <property type="molecule type" value="Genomic_DNA"/>
</dbReference>
<protein>
    <submittedName>
        <fullName evidence="2">Uncharacterized protein</fullName>
    </submittedName>
</protein>
<dbReference type="AlphaFoldDB" id="A0A6C0CA00"/>
<accession>A0A6C0CA00</accession>
<feature type="transmembrane region" description="Helical" evidence="1">
    <location>
        <begin position="57"/>
        <end position="76"/>
    </location>
</feature>
<evidence type="ECO:0000313" key="2">
    <source>
        <dbReference type="EMBL" id="QHT00535.1"/>
    </source>
</evidence>
<organism evidence="2">
    <name type="scientific">viral metagenome</name>
    <dbReference type="NCBI Taxonomy" id="1070528"/>
    <lineage>
        <taxon>unclassified sequences</taxon>
        <taxon>metagenomes</taxon>
        <taxon>organismal metagenomes</taxon>
    </lineage>
</organism>